<dbReference type="EMBL" id="JANEYF010003674">
    <property type="protein sequence ID" value="KAJ8934747.1"/>
    <property type="molecule type" value="Genomic_DNA"/>
</dbReference>
<dbReference type="GO" id="GO:0003676">
    <property type="term" value="F:nucleic acid binding"/>
    <property type="evidence" value="ECO:0007669"/>
    <property type="project" value="InterPro"/>
</dbReference>
<evidence type="ECO:0000313" key="3">
    <source>
        <dbReference type="Proteomes" id="UP001162156"/>
    </source>
</evidence>
<feature type="region of interest" description="Disordered" evidence="1">
    <location>
        <begin position="162"/>
        <end position="181"/>
    </location>
</feature>
<sequence>MDDEEKWDELVNQIRWGLNTTLNSSTGKSPYELLFGYTPRGCEGIEIVNSLDDQTVERNIHKSRSEALKRIEMRQEDAKERYDAKRCNPISYAVGQQVLIKRRKVSNDGKSSKLLPKFEGPFVVTKVLNADRYVIEDIPGACRSKKTYSGIIAVDDLKPYKGYMSDSEVDSDQETEDRSSD</sequence>
<name>A0AAV8X7P4_9CUCU</name>
<dbReference type="Gene3D" id="3.30.420.10">
    <property type="entry name" value="Ribonuclease H-like superfamily/Ribonuclease H"/>
    <property type="match status" value="1"/>
</dbReference>
<organism evidence="2 3">
    <name type="scientific">Rhamnusium bicolor</name>
    <dbReference type="NCBI Taxonomy" id="1586634"/>
    <lineage>
        <taxon>Eukaryota</taxon>
        <taxon>Metazoa</taxon>
        <taxon>Ecdysozoa</taxon>
        <taxon>Arthropoda</taxon>
        <taxon>Hexapoda</taxon>
        <taxon>Insecta</taxon>
        <taxon>Pterygota</taxon>
        <taxon>Neoptera</taxon>
        <taxon>Endopterygota</taxon>
        <taxon>Coleoptera</taxon>
        <taxon>Polyphaga</taxon>
        <taxon>Cucujiformia</taxon>
        <taxon>Chrysomeloidea</taxon>
        <taxon>Cerambycidae</taxon>
        <taxon>Lepturinae</taxon>
        <taxon>Rhagiini</taxon>
        <taxon>Rhamnusium</taxon>
    </lineage>
</organism>
<dbReference type="InterPro" id="IPR036397">
    <property type="entry name" value="RNaseH_sf"/>
</dbReference>
<protein>
    <submittedName>
        <fullName evidence="2">Uncharacterized protein</fullName>
    </submittedName>
</protein>
<reference evidence="2" key="1">
    <citation type="journal article" date="2023" name="Insect Mol. Biol.">
        <title>Genome sequencing provides insights into the evolution of gene families encoding plant cell wall-degrading enzymes in longhorned beetles.</title>
        <authorList>
            <person name="Shin N.R."/>
            <person name="Okamura Y."/>
            <person name="Kirsch R."/>
            <person name="Pauchet Y."/>
        </authorList>
    </citation>
    <scope>NUCLEOTIDE SEQUENCE</scope>
    <source>
        <strain evidence="2">RBIC_L_NR</strain>
    </source>
</reference>
<proteinExistence type="predicted"/>
<comment type="caution">
    <text evidence="2">The sequence shown here is derived from an EMBL/GenBank/DDBJ whole genome shotgun (WGS) entry which is preliminary data.</text>
</comment>
<accession>A0AAV8X7P4</accession>
<gene>
    <name evidence="2" type="ORF">NQ314_013217</name>
</gene>
<dbReference type="AlphaFoldDB" id="A0AAV8X7P4"/>
<evidence type="ECO:0000313" key="2">
    <source>
        <dbReference type="EMBL" id="KAJ8934747.1"/>
    </source>
</evidence>
<dbReference type="Proteomes" id="UP001162156">
    <property type="component" value="Unassembled WGS sequence"/>
</dbReference>
<evidence type="ECO:0000256" key="1">
    <source>
        <dbReference type="SAM" id="MobiDB-lite"/>
    </source>
</evidence>
<keyword evidence="3" id="KW-1185">Reference proteome</keyword>